<keyword evidence="4" id="KW-1185">Reference proteome</keyword>
<evidence type="ECO:0000256" key="2">
    <source>
        <dbReference type="SAM" id="SignalP"/>
    </source>
</evidence>
<evidence type="ECO:0000256" key="1">
    <source>
        <dbReference type="SAM" id="MobiDB-lite"/>
    </source>
</evidence>
<protein>
    <submittedName>
        <fullName evidence="3">Uncharacterized protein</fullName>
    </submittedName>
</protein>
<evidence type="ECO:0000313" key="4">
    <source>
        <dbReference type="Proteomes" id="UP001497512"/>
    </source>
</evidence>
<sequence>MSLSLSLSLSLSVSLEPVQETSVLEIAVRMNISLSLSLSLSSCSSSGVQLASGRRSEVAGETDGDFNDVEDDESATSITRIPVPRQKYIAVSKVELVSTLLSSCPSSKEASALLEIFSCLESVLHAEHKSLLEELRMDYRLAQSSLEDEMSSSSSSTSKAASSENNHTMKAA</sequence>
<dbReference type="PANTHER" id="PTHR33645:SF2">
    <property type="entry name" value="FAMILY PROTEIN, PUTATIVE (DUF3754)-RELATED"/>
    <property type="match status" value="1"/>
</dbReference>
<keyword evidence="2" id="KW-0732">Signal</keyword>
<dbReference type="Proteomes" id="UP001497512">
    <property type="component" value="Chromosome 6"/>
</dbReference>
<dbReference type="PANTHER" id="PTHR33645">
    <property type="entry name" value="AMINOPEPTIDASE (DUF3754)"/>
    <property type="match status" value="1"/>
</dbReference>
<feature type="chain" id="PRO_5046374177" evidence="2">
    <location>
        <begin position="16"/>
        <end position="172"/>
    </location>
</feature>
<accession>A0ABP0UQN3</accession>
<organism evidence="3 4">
    <name type="scientific">Sphagnum troendelagicum</name>
    <dbReference type="NCBI Taxonomy" id="128251"/>
    <lineage>
        <taxon>Eukaryota</taxon>
        <taxon>Viridiplantae</taxon>
        <taxon>Streptophyta</taxon>
        <taxon>Embryophyta</taxon>
        <taxon>Bryophyta</taxon>
        <taxon>Sphagnophytina</taxon>
        <taxon>Sphagnopsida</taxon>
        <taxon>Sphagnales</taxon>
        <taxon>Sphagnaceae</taxon>
        <taxon>Sphagnum</taxon>
    </lineage>
</organism>
<feature type="region of interest" description="Disordered" evidence="1">
    <location>
        <begin position="145"/>
        <end position="172"/>
    </location>
</feature>
<dbReference type="EMBL" id="OZ019898">
    <property type="protein sequence ID" value="CAK9228150.1"/>
    <property type="molecule type" value="Genomic_DNA"/>
</dbReference>
<name>A0ABP0UQN3_9BRYO</name>
<feature type="signal peptide" evidence="2">
    <location>
        <begin position="1"/>
        <end position="15"/>
    </location>
</feature>
<feature type="compositionally biased region" description="Low complexity" evidence="1">
    <location>
        <begin position="151"/>
        <end position="164"/>
    </location>
</feature>
<feature type="non-terminal residue" evidence="3">
    <location>
        <position position="1"/>
    </location>
</feature>
<proteinExistence type="predicted"/>
<gene>
    <name evidence="3" type="ORF">CSSPTR1EN2_LOCUS18819</name>
</gene>
<evidence type="ECO:0000313" key="3">
    <source>
        <dbReference type="EMBL" id="CAK9228150.1"/>
    </source>
</evidence>
<reference evidence="3" key="1">
    <citation type="submission" date="2024-02" db="EMBL/GenBank/DDBJ databases">
        <authorList>
            <consortium name="ELIXIR-Norway"/>
            <consortium name="Elixir Norway"/>
        </authorList>
    </citation>
    <scope>NUCLEOTIDE SEQUENCE</scope>
</reference>